<dbReference type="EMBL" id="CATQJA010002665">
    <property type="protein sequence ID" value="CAJ0583484.1"/>
    <property type="molecule type" value="Genomic_DNA"/>
</dbReference>
<keyword evidence="5" id="KW-1185">Reference proteome</keyword>
<organism evidence="4 5">
    <name type="scientific">Mesorhabditis spiculigera</name>
    <dbReference type="NCBI Taxonomy" id="96644"/>
    <lineage>
        <taxon>Eukaryota</taxon>
        <taxon>Metazoa</taxon>
        <taxon>Ecdysozoa</taxon>
        <taxon>Nematoda</taxon>
        <taxon>Chromadorea</taxon>
        <taxon>Rhabditida</taxon>
        <taxon>Rhabditina</taxon>
        <taxon>Rhabditomorpha</taxon>
        <taxon>Rhabditoidea</taxon>
        <taxon>Rhabditidae</taxon>
        <taxon>Mesorhabditinae</taxon>
        <taxon>Mesorhabditis</taxon>
    </lineage>
</organism>
<gene>
    <name evidence="4" type="ORF">MSPICULIGERA_LOCUS21563</name>
</gene>
<dbReference type="SMART" id="SM00686">
    <property type="entry name" value="DM13"/>
    <property type="match status" value="2"/>
</dbReference>
<feature type="chain" id="PRO_5041403883" description="DM13 domain-containing protein" evidence="2">
    <location>
        <begin position="17"/>
        <end position="523"/>
    </location>
</feature>
<sequence>MRALLISLLLFCAAHAAPIEGDSELNSFDPDFGVYLGEFSNQADGSVSGKLYVVNDTALQLVNFTYTGKTPDVYFWLDKQDTPTQDGVKLPTFEFGIAPIGEYKNAARVVLLLPRLHKISEFESFSIYSPKAEQNYGTIIIPENVQVPKAQFLAGELKGSRYSVASGPILVVDRRTIKVFGFTFDGDKAPDGYFFVGKGANIVNDAGVKVPIRGRDTPDQIAAMNERYRGGQDLVIDLPEDYDVLDIDWLSIYCYKFRVDFGHVDIFNISTRIPPYVPPQKRFAELEIDANAWPVTRLLGNDQRRNFTFQLGLPGGKKGYQAMAGARPAKYVWYVNGYLAELYLKKGITYTFIVEGGDDKSTNDFYNPLYISDDQYGGYGKLSKEEKTQIQFFTGANPDQHVGRLCVWTSDDTVDATKFDSFISFRKSLTLKCETDKEPEVFEFTPTDDMPSTVYFQSYATYNMGYKIHLVDEMPTGVQDIIEEPYKYEEWSATQEQGTGPTSSAATAFSCLCLFFAAMVLNR</sequence>
<evidence type="ECO:0000256" key="1">
    <source>
        <dbReference type="ARBA" id="ARBA00022737"/>
    </source>
</evidence>
<dbReference type="PANTHER" id="PTHR24036">
    <property type="entry name" value="SKELETOR-RELATED"/>
    <property type="match status" value="1"/>
</dbReference>
<accession>A0AA36D999</accession>
<reference evidence="4" key="1">
    <citation type="submission" date="2023-06" db="EMBL/GenBank/DDBJ databases">
        <authorList>
            <person name="Delattre M."/>
        </authorList>
    </citation>
    <scope>NUCLEOTIDE SEQUENCE</scope>
    <source>
        <strain evidence="4">AF72</strain>
    </source>
</reference>
<dbReference type="PANTHER" id="PTHR24036:SF5">
    <property type="entry name" value="THROMBOMODULIN"/>
    <property type="match status" value="1"/>
</dbReference>
<evidence type="ECO:0000259" key="3">
    <source>
        <dbReference type="PROSITE" id="PS51549"/>
    </source>
</evidence>
<evidence type="ECO:0000313" key="5">
    <source>
        <dbReference type="Proteomes" id="UP001177023"/>
    </source>
</evidence>
<feature type="domain" description="DM13" evidence="3">
    <location>
        <begin position="37"/>
        <end position="142"/>
    </location>
</feature>
<keyword evidence="1" id="KW-0677">Repeat</keyword>
<dbReference type="PROSITE" id="PS51549">
    <property type="entry name" value="DM13"/>
    <property type="match status" value="2"/>
</dbReference>
<feature type="non-terminal residue" evidence="4">
    <location>
        <position position="1"/>
    </location>
</feature>
<feature type="signal peptide" evidence="2">
    <location>
        <begin position="1"/>
        <end position="16"/>
    </location>
</feature>
<dbReference type="Pfam" id="PF10517">
    <property type="entry name" value="DM13"/>
    <property type="match status" value="2"/>
</dbReference>
<evidence type="ECO:0000256" key="2">
    <source>
        <dbReference type="SAM" id="SignalP"/>
    </source>
</evidence>
<dbReference type="AlphaFoldDB" id="A0AA36D999"/>
<dbReference type="InterPro" id="IPR019545">
    <property type="entry name" value="DM13_domain"/>
</dbReference>
<proteinExistence type="predicted"/>
<name>A0AA36D999_9BILA</name>
<dbReference type="InterPro" id="IPR052126">
    <property type="entry name" value="Spindle_Org/Thrombomodulin"/>
</dbReference>
<dbReference type="Proteomes" id="UP001177023">
    <property type="component" value="Unassembled WGS sequence"/>
</dbReference>
<keyword evidence="2" id="KW-0732">Signal</keyword>
<evidence type="ECO:0000313" key="4">
    <source>
        <dbReference type="EMBL" id="CAJ0583484.1"/>
    </source>
</evidence>
<feature type="domain" description="DM13" evidence="3">
    <location>
        <begin position="150"/>
        <end position="267"/>
    </location>
</feature>
<comment type="caution">
    <text evidence="4">The sequence shown here is derived from an EMBL/GenBank/DDBJ whole genome shotgun (WGS) entry which is preliminary data.</text>
</comment>
<protein>
    <recommendedName>
        <fullName evidence="3">DM13 domain-containing protein</fullName>
    </recommendedName>
</protein>